<sequence>MLNRASLCAARDHPHTRGEYHSGALPFLNVVGSPPHTWGIPQLALRRLEVDRITPTHVGNTQWLCLPHRHPEDHPHTRGEYHLPSFRYQRPPGSPPHTWGIQMFEIAENAVSRITPTHVGNTHPSGCGAIATKDHPHTRGEYNIEVTSQAMTSGSPPHTWGILATVDGTTDSIRITPTHVGNTIGMQIAGRTI</sequence>
<comment type="caution">
    <text evidence="1">The sequence shown here is derived from an EMBL/GenBank/DDBJ whole genome shotgun (WGS) entry which is preliminary data.</text>
</comment>
<dbReference type="Proteomes" id="UP000051977">
    <property type="component" value="Unassembled WGS sequence"/>
</dbReference>
<gene>
    <name evidence="1" type="ORF">FD12_GL002554</name>
</gene>
<proteinExistence type="predicted"/>
<evidence type="ECO:0000313" key="1">
    <source>
        <dbReference type="EMBL" id="KRL16763.1"/>
    </source>
</evidence>
<accession>A0ABR5PDV9</accession>
<dbReference type="EMBL" id="AZEI01000058">
    <property type="protein sequence ID" value="KRL16763.1"/>
    <property type="molecule type" value="Genomic_DNA"/>
</dbReference>
<name>A0ABR5PDV9_9LACO</name>
<keyword evidence="2" id="KW-1185">Reference proteome</keyword>
<protein>
    <submittedName>
        <fullName evidence="1">Uncharacterized protein</fullName>
    </submittedName>
</protein>
<evidence type="ECO:0000313" key="2">
    <source>
        <dbReference type="Proteomes" id="UP000051977"/>
    </source>
</evidence>
<organism evidence="1 2">
    <name type="scientific">Lentilactobacillus rapi DSM 19907 = JCM 15042</name>
    <dbReference type="NCBI Taxonomy" id="1423795"/>
    <lineage>
        <taxon>Bacteria</taxon>
        <taxon>Bacillati</taxon>
        <taxon>Bacillota</taxon>
        <taxon>Bacilli</taxon>
        <taxon>Lactobacillales</taxon>
        <taxon>Lactobacillaceae</taxon>
        <taxon>Lentilactobacillus</taxon>
    </lineage>
</organism>
<reference evidence="1 2" key="1">
    <citation type="journal article" date="2015" name="Genome Announc.">
        <title>Expanding the biotechnology potential of lactobacilli through comparative genomics of 213 strains and associated genera.</title>
        <authorList>
            <person name="Sun Z."/>
            <person name="Harris H.M."/>
            <person name="McCann A."/>
            <person name="Guo C."/>
            <person name="Argimon S."/>
            <person name="Zhang W."/>
            <person name="Yang X."/>
            <person name="Jeffery I.B."/>
            <person name="Cooney J.C."/>
            <person name="Kagawa T.F."/>
            <person name="Liu W."/>
            <person name="Song Y."/>
            <person name="Salvetti E."/>
            <person name="Wrobel A."/>
            <person name="Rasinkangas P."/>
            <person name="Parkhill J."/>
            <person name="Rea M.C."/>
            <person name="O'Sullivan O."/>
            <person name="Ritari J."/>
            <person name="Douillard F.P."/>
            <person name="Paul Ross R."/>
            <person name="Yang R."/>
            <person name="Briner A.E."/>
            <person name="Felis G.E."/>
            <person name="de Vos W.M."/>
            <person name="Barrangou R."/>
            <person name="Klaenhammer T.R."/>
            <person name="Caufield P.W."/>
            <person name="Cui Y."/>
            <person name="Zhang H."/>
            <person name="O'Toole P.W."/>
        </authorList>
    </citation>
    <scope>NUCLEOTIDE SEQUENCE [LARGE SCALE GENOMIC DNA]</scope>
    <source>
        <strain evidence="1 2">DSM 19907</strain>
    </source>
</reference>